<dbReference type="InterPro" id="IPR025327">
    <property type="entry name" value="DUF4233"/>
</dbReference>
<feature type="transmembrane region" description="Helical" evidence="1">
    <location>
        <begin position="15"/>
        <end position="37"/>
    </location>
</feature>
<evidence type="ECO:0008006" key="4">
    <source>
        <dbReference type="Google" id="ProtNLM"/>
    </source>
</evidence>
<name>A0A1I4ZUQ0_9MICO</name>
<keyword evidence="1" id="KW-0812">Transmembrane</keyword>
<keyword evidence="1" id="KW-1133">Transmembrane helix</keyword>
<evidence type="ECO:0000313" key="2">
    <source>
        <dbReference type="EMBL" id="SFN53951.1"/>
    </source>
</evidence>
<feature type="transmembrane region" description="Helical" evidence="1">
    <location>
        <begin position="75"/>
        <end position="102"/>
    </location>
</feature>
<proteinExistence type="predicted"/>
<accession>A0A1I4ZUQ0</accession>
<reference evidence="3" key="1">
    <citation type="submission" date="2016-10" db="EMBL/GenBank/DDBJ databases">
        <authorList>
            <person name="Varghese N."/>
            <person name="Submissions S."/>
        </authorList>
    </citation>
    <scope>NUCLEOTIDE SEQUENCE [LARGE SCALE GENOMIC DNA]</scope>
    <source>
        <strain evidence="3">CGMCC 1.11101</strain>
    </source>
</reference>
<dbReference type="OrthoDB" id="3267755at2"/>
<feature type="transmembrane region" description="Helical" evidence="1">
    <location>
        <begin position="43"/>
        <end position="63"/>
    </location>
</feature>
<protein>
    <recommendedName>
        <fullName evidence="4">DUF4233 domain-containing protein</fullName>
    </recommendedName>
</protein>
<keyword evidence="3" id="KW-1185">Reference proteome</keyword>
<dbReference type="Proteomes" id="UP000198867">
    <property type="component" value="Unassembled WGS sequence"/>
</dbReference>
<dbReference type="EMBL" id="FOVM01000002">
    <property type="protein sequence ID" value="SFN53951.1"/>
    <property type="molecule type" value="Genomic_DNA"/>
</dbReference>
<dbReference type="Pfam" id="PF14017">
    <property type="entry name" value="DUF4233"/>
    <property type="match status" value="1"/>
</dbReference>
<dbReference type="RefSeq" id="WP_090709512.1">
    <property type="nucleotide sequence ID" value="NZ_FOVM01000002.1"/>
</dbReference>
<evidence type="ECO:0000256" key="1">
    <source>
        <dbReference type="SAM" id="Phobius"/>
    </source>
</evidence>
<keyword evidence="1" id="KW-0472">Membrane</keyword>
<dbReference type="AlphaFoldDB" id="A0A1I4ZUQ0"/>
<sequence length="122" mass="13165">MEEVRRQKRGVRQSLASIVLAFELIVVFLASLVAWGLKVQPGPVALVGGGVVCLAILFTLATLRYDWAFVVGSVLQGVIVATGIFVPVMWLIGLVFAGMWVYCMVVGGRIDRQNAATPETES</sequence>
<gene>
    <name evidence="2" type="ORF">SAMN05216219_1089</name>
</gene>
<dbReference type="STRING" id="995034.SAMN05216219_1089"/>
<organism evidence="2 3">
    <name type="scientific">Mycetocola miduiensis</name>
    <dbReference type="NCBI Taxonomy" id="995034"/>
    <lineage>
        <taxon>Bacteria</taxon>
        <taxon>Bacillati</taxon>
        <taxon>Actinomycetota</taxon>
        <taxon>Actinomycetes</taxon>
        <taxon>Micrococcales</taxon>
        <taxon>Microbacteriaceae</taxon>
        <taxon>Mycetocola</taxon>
    </lineage>
</organism>
<evidence type="ECO:0000313" key="3">
    <source>
        <dbReference type="Proteomes" id="UP000198867"/>
    </source>
</evidence>